<dbReference type="InterPro" id="IPR005817">
    <property type="entry name" value="Wnt"/>
</dbReference>
<keyword evidence="10" id="KW-0732">Signal</keyword>
<comment type="subcellular location">
    <subcellularLocation>
        <location evidence="1 9">Secreted</location>
        <location evidence="1 9">Extracellular space</location>
        <location evidence="1 9">Extracellular matrix</location>
    </subcellularLocation>
</comment>
<reference evidence="12" key="1">
    <citation type="submission" date="2022-11" db="UniProtKB">
        <authorList>
            <consortium name="WormBaseParasite"/>
        </authorList>
    </citation>
    <scope>IDENTIFICATION</scope>
</reference>
<dbReference type="SMART" id="SM00097">
    <property type="entry name" value="WNT1"/>
    <property type="match status" value="1"/>
</dbReference>
<name>A0A914VDE6_9BILA</name>
<evidence type="ECO:0000313" key="11">
    <source>
        <dbReference type="Proteomes" id="UP000887566"/>
    </source>
</evidence>
<evidence type="ECO:0000256" key="10">
    <source>
        <dbReference type="SAM" id="SignalP"/>
    </source>
</evidence>
<organism evidence="11 12">
    <name type="scientific">Plectus sambesii</name>
    <dbReference type="NCBI Taxonomy" id="2011161"/>
    <lineage>
        <taxon>Eukaryota</taxon>
        <taxon>Metazoa</taxon>
        <taxon>Ecdysozoa</taxon>
        <taxon>Nematoda</taxon>
        <taxon>Chromadorea</taxon>
        <taxon>Plectida</taxon>
        <taxon>Plectina</taxon>
        <taxon>Plectoidea</taxon>
        <taxon>Plectidae</taxon>
        <taxon>Plectus</taxon>
    </lineage>
</organism>
<dbReference type="Proteomes" id="UP000887566">
    <property type="component" value="Unplaced"/>
</dbReference>
<dbReference type="GO" id="GO:0005615">
    <property type="term" value="C:extracellular space"/>
    <property type="evidence" value="ECO:0007669"/>
    <property type="project" value="TreeGrafter"/>
</dbReference>
<dbReference type="GO" id="GO:0005125">
    <property type="term" value="F:cytokine activity"/>
    <property type="evidence" value="ECO:0007669"/>
    <property type="project" value="TreeGrafter"/>
</dbReference>
<comment type="similarity">
    <text evidence="2 9">Belongs to the Wnt family.</text>
</comment>
<comment type="function">
    <text evidence="9">Ligand for members of the frizzled family of seven transmembrane receptors.</text>
</comment>
<sequence length="193" mass="21912">MRWSVTVVLLPSALLLRLLLLLLVSPTHTFEPKWWRLYWYNPEKHAVHHFEPFLSDGMYRRFVQDPAYLPVVAGALREAFQLCRFHMQGQHYWNCPIVGKGSGEPLFGKMTAQSNRESAFLFALTTAAVVRAVARACSAGQLSDCSCDPEKRGPVHSLSGHTWRPCDIEGGSDNLNFANKFSKRLIDRFESCN</sequence>
<evidence type="ECO:0000256" key="9">
    <source>
        <dbReference type="RuleBase" id="RU003500"/>
    </source>
</evidence>
<keyword evidence="8" id="KW-0449">Lipoprotein</keyword>
<dbReference type="GO" id="GO:0060070">
    <property type="term" value="P:canonical Wnt signaling pathway"/>
    <property type="evidence" value="ECO:0007669"/>
    <property type="project" value="TreeGrafter"/>
</dbReference>
<keyword evidence="11" id="KW-1185">Reference proteome</keyword>
<evidence type="ECO:0000256" key="8">
    <source>
        <dbReference type="ARBA" id="ARBA00023288"/>
    </source>
</evidence>
<keyword evidence="7" id="KW-1015">Disulfide bond</keyword>
<dbReference type="PANTHER" id="PTHR12027">
    <property type="entry name" value="WNT RELATED"/>
    <property type="match status" value="1"/>
</dbReference>
<dbReference type="Pfam" id="PF00110">
    <property type="entry name" value="wnt"/>
    <property type="match status" value="1"/>
</dbReference>
<evidence type="ECO:0000256" key="1">
    <source>
        <dbReference type="ARBA" id="ARBA00004498"/>
    </source>
</evidence>
<dbReference type="GO" id="GO:0030182">
    <property type="term" value="P:neuron differentiation"/>
    <property type="evidence" value="ECO:0007669"/>
    <property type="project" value="TreeGrafter"/>
</dbReference>
<proteinExistence type="inferred from homology"/>
<dbReference type="AlphaFoldDB" id="A0A914VDE6"/>
<keyword evidence="4" id="KW-0964">Secreted</keyword>
<feature type="chain" id="PRO_5037022523" description="Protein Wnt" evidence="10">
    <location>
        <begin position="30"/>
        <end position="193"/>
    </location>
</feature>
<evidence type="ECO:0000256" key="4">
    <source>
        <dbReference type="ARBA" id="ARBA00022525"/>
    </source>
</evidence>
<dbReference type="GO" id="GO:0005109">
    <property type="term" value="F:frizzled binding"/>
    <property type="evidence" value="ECO:0007669"/>
    <property type="project" value="TreeGrafter"/>
</dbReference>
<accession>A0A914VDE6</accession>
<evidence type="ECO:0000256" key="6">
    <source>
        <dbReference type="ARBA" id="ARBA00022687"/>
    </source>
</evidence>
<keyword evidence="5" id="KW-0272">Extracellular matrix</keyword>
<feature type="signal peptide" evidence="10">
    <location>
        <begin position="1"/>
        <end position="29"/>
    </location>
</feature>
<evidence type="ECO:0000256" key="2">
    <source>
        <dbReference type="ARBA" id="ARBA00005683"/>
    </source>
</evidence>
<dbReference type="PANTHER" id="PTHR12027:SF91">
    <property type="entry name" value="PROTO-ONCOGENE WNT-1"/>
    <property type="match status" value="1"/>
</dbReference>
<dbReference type="WBParaSite" id="PSAMB.scaffold18560size920.g37612.t1">
    <property type="protein sequence ID" value="PSAMB.scaffold18560size920.g37612.t1"/>
    <property type="gene ID" value="PSAMB.scaffold18560size920.g37612"/>
</dbReference>
<protein>
    <recommendedName>
        <fullName evidence="9">Protein Wnt</fullName>
    </recommendedName>
</protein>
<evidence type="ECO:0000256" key="3">
    <source>
        <dbReference type="ARBA" id="ARBA00022473"/>
    </source>
</evidence>
<dbReference type="GO" id="GO:0045165">
    <property type="term" value="P:cell fate commitment"/>
    <property type="evidence" value="ECO:0007669"/>
    <property type="project" value="TreeGrafter"/>
</dbReference>
<evidence type="ECO:0000313" key="12">
    <source>
        <dbReference type="WBParaSite" id="PSAMB.scaffold18560size920.g37612.t1"/>
    </source>
</evidence>
<evidence type="ECO:0000256" key="5">
    <source>
        <dbReference type="ARBA" id="ARBA00022530"/>
    </source>
</evidence>
<dbReference type="PRINTS" id="PR01349">
    <property type="entry name" value="WNTPROTEIN"/>
</dbReference>
<keyword evidence="3 9" id="KW-0217">Developmental protein</keyword>
<evidence type="ECO:0000256" key="7">
    <source>
        <dbReference type="ARBA" id="ARBA00023157"/>
    </source>
</evidence>
<keyword evidence="6 9" id="KW-0879">Wnt signaling pathway</keyword>